<gene>
    <name evidence="1" type="ORF">S01H4_06477</name>
</gene>
<evidence type="ECO:0000313" key="1">
    <source>
        <dbReference type="EMBL" id="GAG74365.1"/>
    </source>
</evidence>
<organism evidence="1">
    <name type="scientific">marine sediment metagenome</name>
    <dbReference type="NCBI Taxonomy" id="412755"/>
    <lineage>
        <taxon>unclassified sequences</taxon>
        <taxon>metagenomes</taxon>
        <taxon>ecological metagenomes</taxon>
    </lineage>
</organism>
<proteinExistence type="predicted"/>
<sequence>MNVIDDGIYDAVTGFAPQVVEVATGILAIAYQGAGNDGWLKTFSVDGAGNIGAIIDFLEFDTASGYYPRITEARPGIFAIAYWEMGTGGILKTVDIDAVGNIGAVQDTLMFDVASETCDIVTISTGIVAIFYRGADDDGWIKTYPIDAVGNIGAMIDTLEFDGAYATDPRVIPRGGGDIYTIVYTSQAAGHNTGKMATVDIDSAGNIGAVQDSWVFDPADGNNPKITQISGDVHCIVFSRDVAGEQWGRMGTVNVETDGTITGHAFIADYYFDTTRGKFPNIIHISDTTYAIAYQGTDGDGFVILIDIADDGTIGSITDTLEFDDYDCNDLWLISVAGDVRLVAYWRVNGAGEGILKTLYIKTPAGIVGGLNPALIELAAGVV</sequence>
<protein>
    <submittedName>
        <fullName evidence="1">Uncharacterized protein</fullName>
    </submittedName>
</protein>
<dbReference type="AlphaFoldDB" id="X0ZWY4"/>
<accession>X0ZWY4</accession>
<comment type="caution">
    <text evidence="1">The sequence shown here is derived from an EMBL/GenBank/DDBJ whole genome shotgun (WGS) entry which is preliminary data.</text>
</comment>
<name>X0ZWY4_9ZZZZ</name>
<dbReference type="EMBL" id="BART01002001">
    <property type="protein sequence ID" value="GAG74365.1"/>
    <property type="molecule type" value="Genomic_DNA"/>
</dbReference>
<reference evidence="1" key="1">
    <citation type="journal article" date="2014" name="Front. Microbiol.">
        <title>High frequency of phylogenetically diverse reductive dehalogenase-homologous genes in deep subseafloor sedimentary metagenomes.</title>
        <authorList>
            <person name="Kawai M."/>
            <person name="Futagami T."/>
            <person name="Toyoda A."/>
            <person name="Takaki Y."/>
            <person name="Nishi S."/>
            <person name="Hori S."/>
            <person name="Arai W."/>
            <person name="Tsubouchi T."/>
            <person name="Morono Y."/>
            <person name="Uchiyama I."/>
            <person name="Ito T."/>
            <person name="Fujiyama A."/>
            <person name="Inagaki F."/>
            <person name="Takami H."/>
        </authorList>
    </citation>
    <scope>NUCLEOTIDE SEQUENCE</scope>
    <source>
        <strain evidence="1">Expedition CK06-06</strain>
    </source>
</reference>